<comment type="caution">
    <text evidence="2">The sequence shown here is derived from an EMBL/GenBank/DDBJ whole genome shotgun (WGS) entry which is preliminary data.</text>
</comment>
<name>A0A420YEQ3_9PEZI</name>
<organism evidence="2 3">
    <name type="scientific">Coniochaeta pulveracea</name>
    <dbReference type="NCBI Taxonomy" id="177199"/>
    <lineage>
        <taxon>Eukaryota</taxon>
        <taxon>Fungi</taxon>
        <taxon>Dikarya</taxon>
        <taxon>Ascomycota</taxon>
        <taxon>Pezizomycotina</taxon>
        <taxon>Sordariomycetes</taxon>
        <taxon>Sordariomycetidae</taxon>
        <taxon>Coniochaetales</taxon>
        <taxon>Coniochaetaceae</taxon>
        <taxon>Coniochaeta</taxon>
    </lineage>
</organism>
<dbReference type="Pfam" id="PF13302">
    <property type="entry name" value="Acetyltransf_3"/>
    <property type="match status" value="1"/>
</dbReference>
<gene>
    <name evidence="2" type="ORF">DL546_004003</name>
</gene>
<feature type="domain" description="N-acetyltransferase" evidence="1">
    <location>
        <begin position="22"/>
        <end position="167"/>
    </location>
</feature>
<dbReference type="EMBL" id="QVQW01000014">
    <property type="protein sequence ID" value="RKU46378.1"/>
    <property type="molecule type" value="Genomic_DNA"/>
</dbReference>
<protein>
    <recommendedName>
        <fullName evidence="1">N-acetyltransferase domain-containing protein</fullName>
    </recommendedName>
</protein>
<dbReference type="SUPFAM" id="SSF55729">
    <property type="entry name" value="Acyl-CoA N-acyltransferases (Nat)"/>
    <property type="match status" value="1"/>
</dbReference>
<keyword evidence="3" id="KW-1185">Reference proteome</keyword>
<dbReference type="STRING" id="177199.A0A420YEQ3"/>
<sequence>MSDPTFHIETPRLYVSYLIPENDAHCDLLVELYNTPEYLANNGKTSITTREAARKTIAGRYREEHARNGFGIYLVSLKGDHQAEDKLASSTPIGTVSMMKGQEPNCYAAPDLGFAMLSEHMRKGYAKEASQALINWYETERGVKDVLGLHDPKNTASSAVFRSLGFRDRGLRELKVFGGVIGQVWTKPDMAEDLSVYGLPSEEAKPKH</sequence>
<evidence type="ECO:0000313" key="2">
    <source>
        <dbReference type="EMBL" id="RKU46378.1"/>
    </source>
</evidence>
<dbReference type="AlphaFoldDB" id="A0A420YEQ3"/>
<dbReference type="Gene3D" id="3.40.630.30">
    <property type="match status" value="1"/>
</dbReference>
<evidence type="ECO:0000259" key="1">
    <source>
        <dbReference type="Pfam" id="PF13302"/>
    </source>
</evidence>
<dbReference type="InterPro" id="IPR016181">
    <property type="entry name" value="Acyl_CoA_acyltransferase"/>
</dbReference>
<dbReference type="PANTHER" id="PTHR43792:SF16">
    <property type="entry name" value="N-ACETYLTRANSFERASE DOMAIN-CONTAINING PROTEIN"/>
    <property type="match status" value="1"/>
</dbReference>
<evidence type="ECO:0000313" key="3">
    <source>
        <dbReference type="Proteomes" id="UP000275385"/>
    </source>
</evidence>
<reference evidence="2 3" key="1">
    <citation type="submission" date="2018-08" db="EMBL/GenBank/DDBJ databases">
        <title>Draft genome of the lignicolous fungus Coniochaeta pulveracea.</title>
        <authorList>
            <person name="Borstlap C.J."/>
            <person name="De Witt R.N."/>
            <person name="Botha A."/>
            <person name="Volschenk H."/>
        </authorList>
    </citation>
    <scope>NUCLEOTIDE SEQUENCE [LARGE SCALE GENOMIC DNA]</scope>
    <source>
        <strain evidence="2 3">CAB683</strain>
    </source>
</reference>
<accession>A0A420YEQ3</accession>
<proteinExistence type="predicted"/>
<dbReference type="Proteomes" id="UP000275385">
    <property type="component" value="Unassembled WGS sequence"/>
</dbReference>
<dbReference type="InterPro" id="IPR051531">
    <property type="entry name" value="N-acetyltransferase"/>
</dbReference>
<dbReference type="PANTHER" id="PTHR43792">
    <property type="entry name" value="GNAT FAMILY, PUTATIVE (AFU_ORTHOLOGUE AFUA_3G00765)-RELATED-RELATED"/>
    <property type="match status" value="1"/>
</dbReference>
<dbReference type="GO" id="GO:0016747">
    <property type="term" value="F:acyltransferase activity, transferring groups other than amino-acyl groups"/>
    <property type="evidence" value="ECO:0007669"/>
    <property type="project" value="InterPro"/>
</dbReference>
<dbReference type="InterPro" id="IPR000182">
    <property type="entry name" value="GNAT_dom"/>
</dbReference>